<dbReference type="InterPro" id="IPR000522">
    <property type="entry name" value="ABC_transptr_permease_BtuC"/>
</dbReference>
<sequence>METFLSDIKERKHPYAKRRVWTFVFLLISIVFVCLYSVVTGSVKLQLHEVWEGLTGEKDSMFYTIVWDLRLPRTIVGLIVGMCLAISGTIMQGVMKNPLADPGIIGVSSGAALMAVIITIVLPQYIILLPFAAFIGGFVTAMLIYALAWQGGSSIARIILVGVAINAIIGATMSAIMLLYSDRVQAVLPWMAGVISGATMEQAKLLVFYSIPGLILSLFAIRHIRILHLGDEMAKLLGHHVERSRFLLIVISTFLTGIAVSVSGLIGFIGLVVPHMIRLIVGSDDRFVLPLSALGGGVLLVFADTIARSWFDPIELPVGLLLSFLGGPFFLYILHKRGNVRAFG</sequence>
<organism evidence="9 10">
    <name type="scientific">Anoxybacillus suryakundensis</name>
    <dbReference type="NCBI Taxonomy" id="1325335"/>
    <lineage>
        <taxon>Bacteria</taxon>
        <taxon>Bacillati</taxon>
        <taxon>Bacillota</taxon>
        <taxon>Bacilli</taxon>
        <taxon>Bacillales</taxon>
        <taxon>Anoxybacillaceae</taxon>
        <taxon>Anoxybacillus</taxon>
    </lineage>
</organism>
<evidence type="ECO:0000256" key="8">
    <source>
        <dbReference type="SAM" id="Phobius"/>
    </source>
</evidence>
<evidence type="ECO:0000256" key="6">
    <source>
        <dbReference type="ARBA" id="ARBA00022989"/>
    </source>
</evidence>
<reference evidence="10" key="1">
    <citation type="submission" date="2015-08" db="EMBL/GenBank/DDBJ databases">
        <authorList>
            <person name="Varghese N."/>
        </authorList>
    </citation>
    <scope>NUCLEOTIDE SEQUENCE [LARGE SCALE GENOMIC DNA]</scope>
    <source>
        <strain evidence="10">DSM 27374</strain>
    </source>
</reference>
<dbReference type="RefSeq" id="WP_055441486.1">
    <property type="nucleotide sequence ID" value="NZ_BAABDZ010000034.1"/>
</dbReference>
<evidence type="ECO:0000256" key="5">
    <source>
        <dbReference type="ARBA" id="ARBA00022692"/>
    </source>
</evidence>
<feature type="transmembrane region" description="Helical" evidence="8">
    <location>
        <begin position="246"/>
        <end position="275"/>
    </location>
</feature>
<name>A0A0K6GPQ7_9BACL</name>
<dbReference type="AlphaFoldDB" id="A0A0K6GPQ7"/>
<evidence type="ECO:0000256" key="2">
    <source>
        <dbReference type="ARBA" id="ARBA00007935"/>
    </source>
</evidence>
<evidence type="ECO:0000256" key="3">
    <source>
        <dbReference type="ARBA" id="ARBA00022448"/>
    </source>
</evidence>
<dbReference type="CDD" id="cd06550">
    <property type="entry name" value="TM_ABC_iron-siderophores_like"/>
    <property type="match status" value="1"/>
</dbReference>
<feature type="transmembrane region" description="Helical" evidence="8">
    <location>
        <begin position="20"/>
        <end position="39"/>
    </location>
</feature>
<evidence type="ECO:0000256" key="4">
    <source>
        <dbReference type="ARBA" id="ARBA00022475"/>
    </source>
</evidence>
<evidence type="ECO:0000313" key="10">
    <source>
        <dbReference type="Proteomes" id="UP000182738"/>
    </source>
</evidence>
<feature type="transmembrane region" description="Helical" evidence="8">
    <location>
        <begin position="314"/>
        <end position="334"/>
    </location>
</feature>
<evidence type="ECO:0000313" key="9">
    <source>
        <dbReference type="EMBL" id="CUA80533.1"/>
    </source>
</evidence>
<dbReference type="Proteomes" id="UP000182738">
    <property type="component" value="Unassembled WGS sequence"/>
</dbReference>
<keyword evidence="5 8" id="KW-0812">Transmembrane</keyword>
<feature type="transmembrane region" description="Helical" evidence="8">
    <location>
        <begin position="206"/>
        <end position="225"/>
    </location>
</feature>
<feature type="transmembrane region" description="Helical" evidence="8">
    <location>
        <begin position="155"/>
        <end position="180"/>
    </location>
</feature>
<feature type="transmembrane region" description="Helical" evidence="8">
    <location>
        <begin position="103"/>
        <end position="122"/>
    </location>
</feature>
<keyword evidence="7 8" id="KW-0472">Membrane</keyword>
<keyword evidence="3" id="KW-0813">Transport</keyword>
<dbReference type="InterPro" id="IPR037294">
    <property type="entry name" value="ABC_BtuC-like"/>
</dbReference>
<proteinExistence type="inferred from homology"/>
<gene>
    <name evidence="9" type="ORF">Ga0061060_110100</name>
</gene>
<dbReference type="GO" id="GO:0022857">
    <property type="term" value="F:transmembrane transporter activity"/>
    <property type="evidence" value="ECO:0007669"/>
    <property type="project" value="InterPro"/>
</dbReference>
<evidence type="ECO:0000256" key="7">
    <source>
        <dbReference type="ARBA" id="ARBA00023136"/>
    </source>
</evidence>
<dbReference type="Pfam" id="PF01032">
    <property type="entry name" value="FecCD"/>
    <property type="match status" value="1"/>
</dbReference>
<dbReference type="FunFam" id="1.10.3470.10:FF:000001">
    <property type="entry name" value="Vitamin B12 ABC transporter permease BtuC"/>
    <property type="match status" value="1"/>
</dbReference>
<comment type="similarity">
    <text evidence="2">Belongs to the binding-protein-dependent transport system permease family. FecCD subfamily.</text>
</comment>
<dbReference type="PANTHER" id="PTHR30472">
    <property type="entry name" value="FERRIC ENTEROBACTIN TRANSPORT SYSTEM PERMEASE PROTEIN"/>
    <property type="match status" value="1"/>
</dbReference>
<accession>A0A0K6GPQ7</accession>
<dbReference type="GO" id="GO:0005886">
    <property type="term" value="C:plasma membrane"/>
    <property type="evidence" value="ECO:0007669"/>
    <property type="project" value="UniProtKB-SubCell"/>
</dbReference>
<dbReference type="STRING" id="1325335.GCA_001418025_01847"/>
<dbReference type="SUPFAM" id="SSF81345">
    <property type="entry name" value="ABC transporter involved in vitamin B12 uptake, BtuC"/>
    <property type="match status" value="1"/>
</dbReference>
<keyword evidence="4" id="KW-1003">Cell membrane</keyword>
<dbReference type="EMBL" id="CYGZ01000010">
    <property type="protein sequence ID" value="CUA80533.1"/>
    <property type="molecule type" value="Genomic_DNA"/>
</dbReference>
<comment type="subcellular location">
    <subcellularLocation>
        <location evidence="1">Cell membrane</location>
        <topology evidence="1">Multi-pass membrane protein</topology>
    </subcellularLocation>
</comment>
<dbReference type="PANTHER" id="PTHR30472:SF68">
    <property type="entry name" value="FERRICHROME TRANSPORT SYSTEM PERMEASE PROTEIN FHUB"/>
    <property type="match status" value="1"/>
</dbReference>
<keyword evidence="10" id="KW-1185">Reference proteome</keyword>
<dbReference type="Gene3D" id="1.10.3470.10">
    <property type="entry name" value="ABC transporter involved in vitamin B12 uptake, BtuC"/>
    <property type="match status" value="1"/>
</dbReference>
<keyword evidence="6 8" id="KW-1133">Transmembrane helix</keyword>
<dbReference type="GO" id="GO:0033214">
    <property type="term" value="P:siderophore-iron import into cell"/>
    <property type="evidence" value="ECO:0007669"/>
    <property type="project" value="TreeGrafter"/>
</dbReference>
<protein>
    <submittedName>
        <fullName evidence="9">ABC-type Fe3+-siderophore transport system, permease component</fullName>
    </submittedName>
</protein>
<evidence type="ECO:0000256" key="1">
    <source>
        <dbReference type="ARBA" id="ARBA00004651"/>
    </source>
</evidence>
<feature type="transmembrane region" description="Helical" evidence="8">
    <location>
        <begin position="287"/>
        <end position="307"/>
    </location>
</feature>
<feature type="transmembrane region" description="Helical" evidence="8">
    <location>
        <begin position="128"/>
        <end position="148"/>
    </location>
</feature>
<feature type="transmembrane region" description="Helical" evidence="8">
    <location>
        <begin position="71"/>
        <end position="91"/>
    </location>
</feature>